<protein>
    <submittedName>
        <fullName evidence="1">Uncharacterized protein</fullName>
    </submittedName>
</protein>
<organism evidence="1 2">
    <name type="scientific">Papaver atlanticum</name>
    <dbReference type="NCBI Taxonomy" id="357466"/>
    <lineage>
        <taxon>Eukaryota</taxon>
        <taxon>Viridiplantae</taxon>
        <taxon>Streptophyta</taxon>
        <taxon>Embryophyta</taxon>
        <taxon>Tracheophyta</taxon>
        <taxon>Spermatophyta</taxon>
        <taxon>Magnoliopsida</taxon>
        <taxon>Ranunculales</taxon>
        <taxon>Papaveraceae</taxon>
        <taxon>Papaveroideae</taxon>
        <taxon>Papaver</taxon>
    </lineage>
</organism>
<comment type="caution">
    <text evidence="1">The sequence shown here is derived from an EMBL/GenBank/DDBJ whole genome shotgun (WGS) entry which is preliminary data.</text>
</comment>
<name>A0AAD4T841_9MAGN</name>
<evidence type="ECO:0000313" key="1">
    <source>
        <dbReference type="EMBL" id="KAI3940322.1"/>
    </source>
</evidence>
<evidence type="ECO:0000313" key="2">
    <source>
        <dbReference type="Proteomes" id="UP001202328"/>
    </source>
</evidence>
<reference evidence="1" key="1">
    <citation type="submission" date="2022-04" db="EMBL/GenBank/DDBJ databases">
        <title>A functionally conserved STORR gene fusion in Papaver species that diverged 16.8 million years ago.</title>
        <authorList>
            <person name="Catania T."/>
        </authorList>
    </citation>
    <scope>NUCLEOTIDE SEQUENCE</scope>
    <source>
        <strain evidence="1">S-188037</strain>
    </source>
</reference>
<proteinExistence type="predicted"/>
<dbReference type="EMBL" id="JAJJMB010005149">
    <property type="protein sequence ID" value="KAI3940322.1"/>
    <property type="molecule type" value="Genomic_DNA"/>
</dbReference>
<gene>
    <name evidence="1" type="ORF">MKW98_024729</name>
</gene>
<dbReference type="Proteomes" id="UP001202328">
    <property type="component" value="Unassembled WGS sequence"/>
</dbReference>
<accession>A0AAD4T841</accession>
<dbReference type="AlphaFoldDB" id="A0AAD4T841"/>
<sequence length="59" mass="6488">VTGGLWEQLTIYDIPGNGSSMVQGASIEVRPDILTCDALKLVKAQMVQRCSIHKILELF</sequence>
<feature type="non-terminal residue" evidence="1">
    <location>
        <position position="1"/>
    </location>
</feature>
<keyword evidence="2" id="KW-1185">Reference proteome</keyword>